<evidence type="ECO:0000313" key="2">
    <source>
        <dbReference type="EMBL" id="EAR14391.1"/>
    </source>
</evidence>
<evidence type="ECO:0000259" key="1">
    <source>
        <dbReference type="Pfam" id="PF09949"/>
    </source>
</evidence>
<dbReference type="RefSeq" id="WP_015755827.1">
    <property type="nucleotide sequence ID" value="NC_013222.1"/>
</dbReference>
<reference evidence="2 3" key="1">
    <citation type="journal article" date="2009" name="J. Bacteriol.">
        <title>Complete genome sequence of Robiginitalea biformata HTCC2501.</title>
        <authorList>
            <person name="Oh H.M."/>
            <person name="Giovannoni S.J."/>
            <person name="Lee K."/>
            <person name="Ferriera S."/>
            <person name="Johnson J."/>
            <person name="Cho J.C."/>
        </authorList>
    </citation>
    <scope>NUCLEOTIDE SEQUENCE [LARGE SCALE GENOMIC DNA]</scope>
    <source>
        <strain evidence="3">ATCC BAA-864 / HTCC2501 / KCTC 12146</strain>
    </source>
</reference>
<dbReference type="EMBL" id="CP001712">
    <property type="protein sequence ID" value="EAR14391.1"/>
    <property type="molecule type" value="Genomic_DNA"/>
</dbReference>
<dbReference type="eggNOG" id="COG4850">
    <property type="taxonomic scope" value="Bacteria"/>
</dbReference>
<accession>A4CPS0</accession>
<proteinExistence type="predicted"/>
<dbReference type="Pfam" id="PF09949">
    <property type="entry name" value="APP1_cat"/>
    <property type="match status" value="1"/>
</dbReference>
<dbReference type="InterPro" id="IPR052935">
    <property type="entry name" value="Mg2+_PAP"/>
</dbReference>
<dbReference type="OrthoDB" id="9789875at2"/>
<gene>
    <name evidence="2" type="ordered locus">RB2501_03165</name>
</gene>
<dbReference type="InterPro" id="IPR019236">
    <property type="entry name" value="APP1_cat"/>
</dbReference>
<keyword evidence="3" id="KW-1185">Reference proteome</keyword>
<feature type="domain" description="Phosphatidate phosphatase APP1 catalytic" evidence="1">
    <location>
        <begin position="137"/>
        <end position="291"/>
    </location>
</feature>
<dbReference type="PANTHER" id="PTHR28208">
    <property type="entry name" value="PHOSPHATIDATE PHOSPHATASE APP1"/>
    <property type="match status" value="1"/>
</dbReference>
<dbReference type="STRING" id="313596.RB2501_03165"/>
<dbReference type="HOGENOM" id="CLU_038931_1_0_10"/>
<evidence type="ECO:0000313" key="3">
    <source>
        <dbReference type="Proteomes" id="UP000009049"/>
    </source>
</evidence>
<dbReference type="Proteomes" id="UP000009049">
    <property type="component" value="Chromosome"/>
</dbReference>
<organism evidence="2 3">
    <name type="scientific">Robiginitalea biformata (strain ATCC BAA-864 / DSM 15991 / KCTC 12146 / HTCC2501)</name>
    <dbReference type="NCBI Taxonomy" id="313596"/>
    <lineage>
        <taxon>Bacteria</taxon>
        <taxon>Pseudomonadati</taxon>
        <taxon>Bacteroidota</taxon>
        <taxon>Flavobacteriia</taxon>
        <taxon>Flavobacteriales</taxon>
        <taxon>Flavobacteriaceae</taxon>
        <taxon>Robiginitalea</taxon>
    </lineage>
</organism>
<dbReference type="AlphaFoldDB" id="A4CPS0"/>
<name>A4CPS0_ROBBH</name>
<protein>
    <recommendedName>
        <fullName evidence="1">Phosphatidate phosphatase APP1 catalytic domain-containing protein</fullName>
    </recommendedName>
</protein>
<dbReference type="KEGG" id="rbi:RB2501_03165"/>
<dbReference type="PANTHER" id="PTHR28208:SF3">
    <property type="entry name" value="PHOSPHATIDATE PHOSPHATASE APP1"/>
    <property type="match status" value="1"/>
</dbReference>
<dbReference type="GO" id="GO:0008195">
    <property type="term" value="F:phosphatidate phosphatase activity"/>
    <property type="evidence" value="ECO:0007669"/>
    <property type="project" value="InterPro"/>
</dbReference>
<sequence length="333" mass="38586">MGWLGRKDPLQIVAFQSYGTKNRLYIRGRALEDETIDLAQKGIVKLLLNSWKRFETDEIRHTPLTIRLPDDRCFEVETGSDGYYLLDEQVDGLGKLVNREGWVHFEISFRTEKLSRPVLGENRFPGALMIPAVGAQYGVITDIDDTILHTGVTSYLKWQVIANTLFKGVERRLPLKGAPELYHRLHRGRDGQSANPVFYVSHSPWNLYRYLEFFLSNNRFPKGPILLRSMASFWKRKKQDVPQKRHEIENIFKTYPDMPFILIGDSGERDADIYLAIARQFPGRVLAIYLRSVRHTKRMQRVRDLIAENTHIPILLVDQSEEVIRHGESIGII</sequence>